<evidence type="ECO:0000256" key="13">
    <source>
        <dbReference type="RuleBase" id="RU000356"/>
    </source>
</evidence>
<feature type="domain" description="Globin" evidence="14">
    <location>
        <begin position="16"/>
        <end position="165"/>
    </location>
</feature>
<dbReference type="InterPro" id="IPR009050">
    <property type="entry name" value="Globin-like_sf"/>
</dbReference>
<reference evidence="15" key="3">
    <citation type="submission" date="2025-09" db="UniProtKB">
        <authorList>
            <consortium name="Ensembl"/>
        </authorList>
    </citation>
    <scope>IDENTIFICATION</scope>
</reference>
<comment type="catalytic activity">
    <reaction evidence="11">
        <text>Fe(III)-heme b-[protein] + nitric oxide + H2O = Fe(II)-heme b-[protein] + nitrite + 2 H(+)</text>
        <dbReference type="Rhea" id="RHEA:77711"/>
        <dbReference type="Rhea" id="RHEA-COMP:18975"/>
        <dbReference type="Rhea" id="RHEA-COMP:18976"/>
        <dbReference type="ChEBI" id="CHEBI:15377"/>
        <dbReference type="ChEBI" id="CHEBI:15378"/>
        <dbReference type="ChEBI" id="CHEBI:16301"/>
        <dbReference type="ChEBI" id="CHEBI:16480"/>
        <dbReference type="ChEBI" id="CHEBI:55376"/>
        <dbReference type="ChEBI" id="CHEBI:60344"/>
    </reaction>
    <physiologicalReaction direction="right-to-left" evidence="11">
        <dbReference type="Rhea" id="RHEA:77713"/>
    </physiologicalReaction>
</comment>
<dbReference type="PRINTS" id="PR01906">
    <property type="entry name" value="FISHGLOBIN"/>
</dbReference>
<evidence type="ECO:0000256" key="6">
    <source>
        <dbReference type="ARBA" id="ARBA00044448"/>
    </source>
</evidence>
<keyword evidence="13" id="KW-0561">Oxygen transport</keyword>
<dbReference type="GO" id="GO:0005344">
    <property type="term" value="F:oxygen carrier activity"/>
    <property type="evidence" value="ECO:0007669"/>
    <property type="project" value="UniProtKB-KW"/>
</dbReference>
<evidence type="ECO:0000256" key="4">
    <source>
        <dbReference type="ARBA" id="ARBA00022723"/>
    </source>
</evidence>
<organism evidence="15 16">
    <name type="scientific">Cynoglossus semilaevis</name>
    <name type="common">Tongue sole</name>
    <dbReference type="NCBI Taxonomy" id="244447"/>
    <lineage>
        <taxon>Eukaryota</taxon>
        <taxon>Metazoa</taxon>
        <taxon>Chordata</taxon>
        <taxon>Craniata</taxon>
        <taxon>Vertebrata</taxon>
        <taxon>Euteleostomi</taxon>
        <taxon>Actinopterygii</taxon>
        <taxon>Neopterygii</taxon>
        <taxon>Teleostei</taxon>
        <taxon>Neoteleostei</taxon>
        <taxon>Acanthomorphata</taxon>
        <taxon>Carangaria</taxon>
        <taxon>Pleuronectiformes</taxon>
        <taxon>Pleuronectoidei</taxon>
        <taxon>Cynoglossidae</taxon>
        <taxon>Cynoglossinae</taxon>
        <taxon>Cynoglossus</taxon>
    </lineage>
</organism>
<evidence type="ECO:0000313" key="15">
    <source>
        <dbReference type="Ensembl" id="ENSCSEP00000028101.1"/>
    </source>
</evidence>
<dbReference type="Gene3D" id="1.10.490.10">
    <property type="entry name" value="Globins"/>
    <property type="match status" value="1"/>
</dbReference>
<comment type="catalytic activity">
    <reaction evidence="10">
        <text>2 superoxide + 2 H(+) = H2O2 + O2</text>
        <dbReference type="Rhea" id="RHEA:20696"/>
        <dbReference type="ChEBI" id="CHEBI:15378"/>
        <dbReference type="ChEBI" id="CHEBI:15379"/>
        <dbReference type="ChEBI" id="CHEBI:16240"/>
        <dbReference type="ChEBI" id="CHEBI:18421"/>
        <dbReference type="EC" id="1.15.1.1"/>
    </reaction>
    <physiologicalReaction direction="left-to-right" evidence="10">
        <dbReference type="Rhea" id="RHEA:20697"/>
    </physiologicalReaction>
</comment>
<dbReference type="GO" id="GO:0020037">
    <property type="term" value="F:heme binding"/>
    <property type="evidence" value="ECO:0007669"/>
    <property type="project" value="InterPro"/>
</dbReference>
<dbReference type="GeneTree" id="ENSGT00940000155004"/>
<keyword evidence="3 13" id="KW-0349">Heme</keyword>
<evidence type="ECO:0000256" key="11">
    <source>
        <dbReference type="ARBA" id="ARBA00048118"/>
    </source>
</evidence>
<dbReference type="SUPFAM" id="SSF46458">
    <property type="entry name" value="Globin-like"/>
    <property type="match status" value="1"/>
</dbReference>
<dbReference type="PROSITE" id="PS01033">
    <property type="entry name" value="GLOBIN"/>
    <property type="match status" value="1"/>
</dbReference>
<keyword evidence="5" id="KW-0408">Iron</keyword>
<evidence type="ECO:0000256" key="3">
    <source>
        <dbReference type="ARBA" id="ARBA00022617"/>
    </source>
</evidence>
<evidence type="ECO:0000256" key="5">
    <source>
        <dbReference type="ARBA" id="ARBA00023004"/>
    </source>
</evidence>
<comment type="catalytic activity">
    <reaction evidence="12">
        <text>H2O2 + AH2 = A + 2 H2O</text>
        <dbReference type="Rhea" id="RHEA:30275"/>
        <dbReference type="ChEBI" id="CHEBI:13193"/>
        <dbReference type="ChEBI" id="CHEBI:15377"/>
        <dbReference type="ChEBI" id="CHEBI:16240"/>
        <dbReference type="ChEBI" id="CHEBI:17499"/>
    </reaction>
    <physiologicalReaction direction="left-to-right" evidence="12">
        <dbReference type="Rhea" id="RHEA:30276"/>
    </physiologicalReaction>
</comment>
<proteinExistence type="inferred from homology"/>
<dbReference type="PANTHER" id="PTHR46783:SF1">
    <property type="entry name" value="CYTOGLOBIN-1-RELATED"/>
    <property type="match status" value="1"/>
</dbReference>
<protein>
    <recommendedName>
        <fullName evidence="2">superoxide dismutase</fullName>
        <ecNumber evidence="2">1.15.1.1</ecNumber>
    </recommendedName>
    <alternativeName>
        <fullName evidence="7">Nitrite reductase CYGB</fullName>
    </alternativeName>
    <alternativeName>
        <fullName evidence="9">Pseudoperoxidase CYGB</fullName>
    </alternativeName>
    <alternativeName>
        <fullName evidence="8">Superoxide dismutase CYGB</fullName>
    </alternativeName>
</protein>
<accession>A0A3P8WRH8</accession>
<evidence type="ECO:0000256" key="9">
    <source>
        <dbReference type="ARBA" id="ARBA00044569"/>
    </source>
</evidence>
<comment type="catalytic activity">
    <reaction evidence="6">
        <text>Fe(II)-heme b-[protein] + nitric oxide + O2 = Fe(III)-heme b-[protein] + nitrate</text>
        <dbReference type="Rhea" id="RHEA:78091"/>
        <dbReference type="Rhea" id="RHEA-COMP:18975"/>
        <dbReference type="Rhea" id="RHEA-COMP:18976"/>
        <dbReference type="ChEBI" id="CHEBI:15379"/>
        <dbReference type="ChEBI" id="CHEBI:16480"/>
        <dbReference type="ChEBI" id="CHEBI:17632"/>
        <dbReference type="ChEBI" id="CHEBI:55376"/>
        <dbReference type="ChEBI" id="CHEBI:60344"/>
    </reaction>
    <physiologicalReaction direction="left-to-right" evidence="6">
        <dbReference type="Rhea" id="RHEA:78092"/>
    </physiologicalReaction>
</comment>
<evidence type="ECO:0000256" key="2">
    <source>
        <dbReference type="ARBA" id="ARBA00012682"/>
    </source>
</evidence>
<comment type="similarity">
    <text evidence="1 13">Belongs to the globin family.</text>
</comment>
<dbReference type="GO" id="GO:0005506">
    <property type="term" value="F:iron ion binding"/>
    <property type="evidence" value="ECO:0007669"/>
    <property type="project" value="InterPro"/>
</dbReference>
<dbReference type="InterPro" id="IPR013314">
    <property type="entry name" value="Globin_lamprey/hagfish"/>
</dbReference>
<evidence type="ECO:0000259" key="14">
    <source>
        <dbReference type="PROSITE" id="PS01033"/>
    </source>
</evidence>
<keyword evidence="13" id="KW-0813">Transport</keyword>
<dbReference type="STRING" id="244447.ENSCSEP00000028101"/>
<evidence type="ECO:0000256" key="12">
    <source>
        <dbReference type="ARBA" id="ARBA00049899"/>
    </source>
</evidence>
<evidence type="ECO:0000256" key="10">
    <source>
        <dbReference type="ARBA" id="ARBA00047393"/>
    </source>
</evidence>
<dbReference type="InterPro" id="IPR000971">
    <property type="entry name" value="Globin"/>
</dbReference>
<evidence type="ECO:0000313" key="16">
    <source>
        <dbReference type="Proteomes" id="UP000265120"/>
    </source>
</evidence>
<dbReference type="GO" id="GO:0004784">
    <property type="term" value="F:superoxide dismutase activity"/>
    <property type="evidence" value="ECO:0007669"/>
    <property type="project" value="UniProtKB-EC"/>
</dbReference>
<reference evidence="15 16" key="1">
    <citation type="journal article" date="2014" name="Nat. Genet.">
        <title>Whole-genome sequence of a flatfish provides insights into ZW sex chromosome evolution and adaptation to a benthic lifestyle.</title>
        <authorList>
            <person name="Chen S."/>
            <person name="Zhang G."/>
            <person name="Shao C."/>
            <person name="Huang Q."/>
            <person name="Liu G."/>
            <person name="Zhang P."/>
            <person name="Song W."/>
            <person name="An N."/>
            <person name="Chalopin D."/>
            <person name="Volff J.N."/>
            <person name="Hong Y."/>
            <person name="Li Q."/>
            <person name="Sha Z."/>
            <person name="Zhou H."/>
            <person name="Xie M."/>
            <person name="Yu Q."/>
            <person name="Liu Y."/>
            <person name="Xiang H."/>
            <person name="Wang N."/>
            <person name="Wu K."/>
            <person name="Yang C."/>
            <person name="Zhou Q."/>
            <person name="Liao X."/>
            <person name="Yang L."/>
            <person name="Hu Q."/>
            <person name="Zhang J."/>
            <person name="Meng L."/>
            <person name="Jin L."/>
            <person name="Tian Y."/>
            <person name="Lian J."/>
            <person name="Yang J."/>
            <person name="Miao G."/>
            <person name="Liu S."/>
            <person name="Liang Z."/>
            <person name="Yan F."/>
            <person name="Li Y."/>
            <person name="Sun B."/>
            <person name="Zhang H."/>
            <person name="Zhang J."/>
            <person name="Zhu Y."/>
            <person name="Du M."/>
            <person name="Zhao Y."/>
            <person name="Schartl M."/>
            <person name="Tang Q."/>
            <person name="Wang J."/>
        </authorList>
    </citation>
    <scope>NUCLEOTIDE SEQUENCE</scope>
</reference>
<reference evidence="15" key="2">
    <citation type="submission" date="2025-08" db="UniProtKB">
        <authorList>
            <consortium name="Ensembl"/>
        </authorList>
    </citation>
    <scope>IDENTIFICATION</scope>
</reference>
<keyword evidence="16" id="KW-1185">Reference proteome</keyword>
<name>A0A3P8WRH8_CYNSE</name>
<sequence>MEKMQEEVAHLEQPTPLTDKETVMIQDSWSKVFEHRDEAGVAILVRLFVNFPSSKQYFSQFKHMEEPEELQKCAQLRTHAGRVMNSLNTLVQNLHNSDKVASLLKQLGKAHALRHKVDPVYFKILSGVILEVLGEVFPEVVTPDVAAAWTKLLATLCYEMNVTYEEVGWTKPPASTG</sequence>
<dbReference type="OMA" id="ICKFHIE"/>
<dbReference type="Pfam" id="PF00042">
    <property type="entry name" value="Globin"/>
    <property type="match status" value="1"/>
</dbReference>
<dbReference type="Proteomes" id="UP000265120">
    <property type="component" value="Chromosome 17"/>
</dbReference>
<dbReference type="EC" id="1.15.1.1" evidence="2"/>
<dbReference type="InterPro" id="IPR012292">
    <property type="entry name" value="Globin/Proto"/>
</dbReference>
<evidence type="ECO:0000256" key="7">
    <source>
        <dbReference type="ARBA" id="ARBA00044551"/>
    </source>
</evidence>
<dbReference type="Ensembl" id="ENSCSET00000028476.1">
    <property type="protein sequence ID" value="ENSCSEP00000028101.1"/>
    <property type="gene ID" value="ENSCSEG00000017953.1"/>
</dbReference>
<dbReference type="GO" id="GO:0019825">
    <property type="term" value="F:oxygen binding"/>
    <property type="evidence" value="ECO:0007669"/>
    <property type="project" value="InterPro"/>
</dbReference>
<keyword evidence="4" id="KW-0479">Metal-binding</keyword>
<dbReference type="AlphaFoldDB" id="A0A3P8WRH8"/>
<evidence type="ECO:0000256" key="1">
    <source>
        <dbReference type="ARBA" id="ARBA00008705"/>
    </source>
</evidence>
<evidence type="ECO:0000256" key="8">
    <source>
        <dbReference type="ARBA" id="ARBA00044562"/>
    </source>
</evidence>
<dbReference type="InParanoid" id="A0A3P8WRH8"/>
<dbReference type="PANTHER" id="PTHR46783">
    <property type="entry name" value="CYTOGLOBIN"/>
    <property type="match status" value="1"/>
</dbReference>